<evidence type="ECO:0000313" key="2">
    <source>
        <dbReference type="EMBL" id="SDJ84970.1"/>
    </source>
</evidence>
<feature type="transmembrane region" description="Helical" evidence="1">
    <location>
        <begin position="37"/>
        <end position="54"/>
    </location>
</feature>
<protein>
    <submittedName>
        <fullName evidence="2">ABC-2 type transport system permease protein</fullName>
    </submittedName>
</protein>
<gene>
    <name evidence="2" type="ORF">SAMN04488571_101227</name>
</gene>
<feature type="transmembrane region" description="Helical" evidence="1">
    <location>
        <begin position="212"/>
        <end position="235"/>
    </location>
</feature>
<feature type="transmembrane region" description="Helical" evidence="1">
    <location>
        <begin position="145"/>
        <end position="172"/>
    </location>
</feature>
<dbReference type="STRING" id="2200.GCA_001571405_00972"/>
<reference evidence="2 3" key="1">
    <citation type="submission" date="2016-10" db="EMBL/GenBank/DDBJ databases">
        <authorList>
            <person name="Varghese N."/>
            <person name="Submissions S."/>
        </authorList>
    </citation>
    <scope>NUCLEOTIDE SEQUENCE [LARGE SCALE GENOMIC DNA]</scope>
    <source>
        <strain evidence="2 3">DSM 2373</strain>
    </source>
</reference>
<dbReference type="Pfam" id="PF12679">
    <property type="entry name" value="ABC2_membrane_2"/>
    <property type="match status" value="1"/>
</dbReference>
<proteinExistence type="predicted"/>
<dbReference type="PANTHER" id="PTHR43471:SF14">
    <property type="entry name" value="ABC-2 TYPE TRANSPORT SYSTEM PERMEASE PROTEIN"/>
    <property type="match status" value="1"/>
</dbReference>
<keyword evidence="3" id="KW-1185">Reference proteome</keyword>
<accession>A0A1G8X5D8</accession>
<evidence type="ECO:0000256" key="1">
    <source>
        <dbReference type="SAM" id="Phobius"/>
    </source>
</evidence>
<feature type="transmembrane region" description="Helical" evidence="1">
    <location>
        <begin position="178"/>
        <end position="200"/>
    </location>
</feature>
<dbReference type="EMBL" id="FNFT01000001">
    <property type="protein sequence ID" value="SDJ84970.1"/>
    <property type="molecule type" value="Genomic_DNA"/>
</dbReference>
<keyword evidence="1" id="KW-0812">Transmembrane</keyword>
<dbReference type="Proteomes" id="UP000326500">
    <property type="component" value="Unassembled WGS sequence"/>
</dbReference>
<feature type="transmembrane region" description="Helical" evidence="1">
    <location>
        <begin position="100"/>
        <end position="117"/>
    </location>
</feature>
<dbReference type="PANTHER" id="PTHR43471">
    <property type="entry name" value="ABC TRANSPORTER PERMEASE"/>
    <property type="match status" value="1"/>
</dbReference>
<keyword evidence="1" id="KW-0472">Membrane</keyword>
<dbReference type="GO" id="GO:0140359">
    <property type="term" value="F:ABC-type transporter activity"/>
    <property type="evidence" value="ECO:0007669"/>
    <property type="project" value="InterPro"/>
</dbReference>
<dbReference type="AlphaFoldDB" id="A0A1G8X5D8"/>
<evidence type="ECO:0000313" key="3">
    <source>
        <dbReference type="Proteomes" id="UP000326500"/>
    </source>
</evidence>
<feature type="transmembrane region" description="Helical" evidence="1">
    <location>
        <begin position="335"/>
        <end position="357"/>
    </location>
</feature>
<keyword evidence="1" id="KW-1133">Transmembrane helix</keyword>
<dbReference type="GO" id="GO:0005886">
    <property type="term" value="C:plasma membrane"/>
    <property type="evidence" value="ECO:0007669"/>
    <property type="project" value="UniProtKB-SubCell"/>
</dbReference>
<organism evidence="2 3">
    <name type="scientific">Methanoculleus thermophilus</name>
    <dbReference type="NCBI Taxonomy" id="2200"/>
    <lineage>
        <taxon>Archaea</taxon>
        <taxon>Methanobacteriati</taxon>
        <taxon>Methanobacteriota</taxon>
        <taxon>Stenosarchaea group</taxon>
        <taxon>Methanomicrobia</taxon>
        <taxon>Methanomicrobiales</taxon>
        <taxon>Methanomicrobiaceae</taxon>
        <taxon>Methanoculleus</taxon>
    </lineage>
</organism>
<sequence length="363" mass="39731">MQDYYALVARCQGWLSVTSGLFVVLQKEFVDQLTNRRFLTIFALFLIISVIGVHDGADQYNNMLASYAQRMQSISSDTQIPGYMPEIPSSLIIFTKMTDYFVMFGVFLGIAMGFDLISKEKETRSLRTLLSHPVFRDEIVNGKAIASALVLAIALGATIAVSVAILLIMGIIPTADELCAILLFAGISTMFVLTYFSLALMMSTVAPDSGTALISTLAIFLLLSSAVPILGWTAAEMIAGSPPTLPADAQGSHYISKNIDSSEFEQYEREMQSYWEGRAAASSLINLLSPNVNYQKTALAVTDPKIAVTMDNNPYSFVEGPPETQPGLDEILDRIWANVVALIALPCVFFSAAYVTFMRMDIR</sequence>
<name>A0A1G8X5D8_9EURY</name>